<dbReference type="SMART" id="SM00240">
    <property type="entry name" value="FHA"/>
    <property type="match status" value="1"/>
</dbReference>
<sequence>MSTLHIKLADGTDERITLTKEITTVGRDRQNDVVINDESVSTFHAEIRLEDGVHILRDAGSTNGIRVNGDRVSEAQLNDGDLLRFGSVAGSYVGTKVAAVSSAPAPPAATSAPDKVREVSGNRPTNESIVGTPVAGFGSSKTSDALTSQQKALIGFGSLGILACLAAIVMSIGM</sequence>
<keyword evidence="2" id="KW-0472">Membrane</keyword>
<keyword evidence="2" id="KW-0812">Transmembrane</keyword>
<dbReference type="EMBL" id="CP066776">
    <property type="protein sequence ID" value="QQL44378.1"/>
    <property type="molecule type" value="Genomic_DNA"/>
</dbReference>
<dbReference type="KEGG" id="soa:G3M56_010850"/>
<evidence type="ECO:0000313" key="4">
    <source>
        <dbReference type="Proteomes" id="UP000475117"/>
    </source>
</evidence>
<dbReference type="InterPro" id="IPR008984">
    <property type="entry name" value="SMAD_FHA_dom_sf"/>
</dbReference>
<dbReference type="RefSeq" id="WP_164362058.1">
    <property type="nucleotide sequence ID" value="NZ_CP066776.1"/>
</dbReference>
<feature type="compositionally biased region" description="Low complexity" evidence="1">
    <location>
        <begin position="104"/>
        <end position="113"/>
    </location>
</feature>
<evidence type="ECO:0000313" key="3">
    <source>
        <dbReference type="EMBL" id="QQL44378.1"/>
    </source>
</evidence>
<keyword evidence="4" id="KW-1185">Reference proteome</keyword>
<organism evidence="3 4">
    <name type="scientific">Sulfuriroseicoccus oceanibius</name>
    <dbReference type="NCBI Taxonomy" id="2707525"/>
    <lineage>
        <taxon>Bacteria</taxon>
        <taxon>Pseudomonadati</taxon>
        <taxon>Verrucomicrobiota</taxon>
        <taxon>Verrucomicrobiia</taxon>
        <taxon>Verrucomicrobiales</taxon>
        <taxon>Verrucomicrobiaceae</taxon>
        <taxon>Sulfuriroseicoccus</taxon>
    </lineage>
</organism>
<dbReference type="InterPro" id="IPR050923">
    <property type="entry name" value="Cell_Proc_Reg/RNA_Proc"/>
</dbReference>
<dbReference type="InterPro" id="IPR000253">
    <property type="entry name" value="FHA_dom"/>
</dbReference>
<dbReference type="CDD" id="cd00060">
    <property type="entry name" value="FHA"/>
    <property type="match status" value="1"/>
</dbReference>
<keyword evidence="2" id="KW-1133">Transmembrane helix</keyword>
<proteinExistence type="predicted"/>
<dbReference type="Pfam" id="PF00498">
    <property type="entry name" value="FHA"/>
    <property type="match status" value="1"/>
</dbReference>
<evidence type="ECO:0000256" key="1">
    <source>
        <dbReference type="SAM" id="MobiDB-lite"/>
    </source>
</evidence>
<gene>
    <name evidence="3" type="ORF">G3M56_010850</name>
</gene>
<name>A0A6B3L856_9BACT</name>
<evidence type="ECO:0000256" key="2">
    <source>
        <dbReference type="SAM" id="Phobius"/>
    </source>
</evidence>
<dbReference type="Gene3D" id="2.60.200.20">
    <property type="match status" value="1"/>
</dbReference>
<dbReference type="PANTHER" id="PTHR23308">
    <property type="entry name" value="NUCLEAR INHIBITOR OF PROTEIN PHOSPHATASE-1"/>
    <property type="match status" value="1"/>
</dbReference>
<protein>
    <submittedName>
        <fullName evidence="3">FHA domain-containing protein</fullName>
    </submittedName>
</protein>
<dbReference type="PROSITE" id="PS50006">
    <property type="entry name" value="FHA_DOMAIN"/>
    <property type="match status" value="1"/>
</dbReference>
<dbReference type="SUPFAM" id="SSF49879">
    <property type="entry name" value="SMAD/FHA domain"/>
    <property type="match status" value="1"/>
</dbReference>
<dbReference type="Proteomes" id="UP000475117">
    <property type="component" value="Chromosome"/>
</dbReference>
<dbReference type="AlphaFoldDB" id="A0A6B3L856"/>
<feature type="region of interest" description="Disordered" evidence="1">
    <location>
        <begin position="104"/>
        <end position="134"/>
    </location>
</feature>
<feature type="transmembrane region" description="Helical" evidence="2">
    <location>
        <begin position="152"/>
        <end position="172"/>
    </location>
</feature>
<reference evidence="3 4" key="1">
    <citation type="submission" date="2020-12" db="EMBL/GenBank/DDBJ databases">
        <title>Sulforoseuscoccus oceanibium gen. nov., sp. nov., a representative of the phylum Verrucomicrobia with special cytoplasmic membrane, and proposal of Sulforoseuscoccusaceae fam. nov.</title>
        <authorList>
            <person name="Xi F."/>
        </authorList>
    </citation>
    <scope>NUCLEOTIDE SEQUENCE [LARGE SCALE GENOMIC DNA]</scope>
    <source>
        <strain evidence="3 4">T37</strain>
    </source>
</reference>
<accession>A0A6B3L856</accession>